<dbReference type="RefSeq" id="WP_030241394.1">
    <property type="nucleotide sequence ID" value="NZ_CP024985.1"/>
</dbReference>
<keyword evidence="2" id="KW-1185">Reference proteome</keyword>
<dbReference type="EMBL" id="CP024985">
    <property type="protein sequence ID" value="ATZ25273.1"/>
    <property type="molecule type" value="Genomic_DNA"/>
</dbReference>
<name>A0A2K8PHM9_STRLA</name>
<gene>
    <name evidence="1" type="ORF">SLAV_17115</name>
</gene>
<evidence type="ECO:0000313" key="1">
    <source>
        <dbReference type="EMBL" id="ATZ25273.1"/>
    </source>
</evidence>
<sequence>MTSSKKFLMGLAAAGLAASSVIGGAGAAFAGSNGQQIVFHDVQAPNAPHAYSIKITGTNQNGQPVSRCFFTEGEEWYNVNGYWWVGQVSYQTYYNAKCTGATIVSRTAWIPKERTGDWVAIAG</sequence>
<accession>A0A2K8PHM9</accession>
<protein>
    <submittedName>
        <fullName evidence="1">Uncharacterized protein</fullName>
    </submittedName>
</protein>
<dbReference type="Proteomes" id="UP000231791">
    <property type="component" value="Chromosome"/>
</dbReference>
<proteinExistence type="predicted"/>
<dbReference type="OrthoDB" id="4237735at2"/>
<dbReference type="KEGG" id="slx:SLAV_17115"/>
<reference evidence="1 2" key="1">
    <citation type="submission" date="2017-11" db="EMBL/GenBank/DDBJ databases">
        <title>Complete genome sequence of Streptomyces lavendulae subsp. lavendulae CCM 3239 (formerly 'Streptomyces aureofaciens CCM 3239'), the producer of the angucycline-type antibiotic auricin.</title>
        <authorList>
            <person name="Busche T."/>
            <person name="Novakova R."/>
            <person name="Al'Dilaimi A."/>
            <person name="Homerova D."/>
            <person name="Feckova L."/>
            <person name="Rezuchova B."/>
            <person name="Mingyar E."/>
            <person name="Csolleiova D."/>
            <person name="Bekeova C."/>
            <person name="Winkler A."/>
            <person name="Sevcikova B."/>
            <person name="Kalinowski J."/>
            <person name="Kormanec J."/>
            <person name="Ruckert C."/>
        </authorList>
    </citation>
    <scope>NUCLEOTIDE SEQUENCE [LARGE SCALE GENOMIC DNA]</scope>
    <source>
        <strain evidence="1 2">CCM 3239</strain>
    </source>
</reference>
<dbReference type="GeneID" id="49384467"/>
<dbReference type="AlphaFoldDB" id="A0A2K8PHM9"/>
<evidence type="ECO:0000313" key="2">
    <source>
        <dbReference type="Proteomes" id="UP000231791"/>
    </source>
</evidence>
<organism evidence="1 2">
    <name type="scientific">Streptomyces lavendulae subsp. lavendulae</name>
    <dbReference type="NCBI Taxonomy" id="58340"/>
    <lineage>
        <taxon>Bacteria</taxon>
        <taxon>Bacillati</taxon>
        <taxon>Actinomycetota</taxon>
        <taxon>Actinomycetes</taxon>
        <taxon>Kitasatosporales</taxon>
        <taxon>Streptomycetaceae</taxon>
        <taxon>Streptomyces</taxon>
    </lineage>
</organism>